<keyword evidence="2" id="KW-1185">Reference proteome</keyword>
<evidence type="ECO:0000313" key="2">
    <source>
        <dbReference type="Proteomes" id="UP000251891"/>
    </source>
</evidence>
<protein>
    <submittedName>
        <fullName evidence="1">Uncharacterized protein</fullName>
    </submittedName>
</protein>
<accession>A0A365HBL4</accession>
<dbReference type="RefSeq" id="WP_111863814.1">
    <property type="nucleotide sequence ID" value="NZ_QLYX01000002.1"/>
</dbReference>
<reference evidence="1 2" key="1">
    <citation type="submission" date="2018-06" db="EMBL/GenBank/DDBJ databases">
        <title>Actinomadura craniellae sp. nov. isolated from marine sponge Craniella sp.</title>
        <authorList>
            <person name="Li L."/>
            <person name="Xu Q.H."/>
            <person name="Lin H.W."/>
            <person name="Lu Y.H."/>
        </authorList>
    </citation>
    <scope>NUCLEOTIDE SEQUENCE [LARGE SCALE GENOMIC DNA]</scope>
    <source>
        <strain evidence="1 2">LHW63021</strain>
    </source>
</reference>
<gene>
    <name evidence="1" type="ORF">DPM19_06310</name>
</gene>
<organism evidence="1 2">
    <name type="scientific">Actinomadura craniellae</name>
    <dbReference type="NCBI Taxonomy" id="2231787"/>
    <lineage>
        <taxon>Bacteria</taxon>
        <taxon>Bacillati</taxon>
        <taxon>Actinomycetota</taxon>
        <taxon>Actinomycetes</taxon>
        <taxon>Streptosporangiales</taxon>
        <taxon>Thermomonosporaceae</taxon>
        <taxon>Actinomadura</taxon>
    </lineage>
</organism>
<dbReference type="EMBL" id="QLYX01000002">
    <property type="protein sequence ID" value="RAY16475.1"/>
    <property type="molecule type" value="Genomic_DNA"/>
</dbReference>
<dbReference type="Proteomes" id="UP000251891">
    <property type="component" value="Unassembled WGS sequence"/>
</dbReference>
<dbReference type="AlphaFoldDB" id="A0A365HBL4"/>
<sequence length="242" mass="24636">MLFFVAAAALVAVAAGLVAVVGLGSDEEKPRSAAPAVAMGVPVDTGVGPASYSSSPSTGVYAPLARRADDPAPLYEAEVFPKEAAALPDAQTGARLALRGKRLDHDCAEAIWGRALGEELRRGGCTQAARTLYADTRAGYALTTAVFNLASVEDADRAVEALGRGRGGGFVKPLSGAAPLDRFGTGFSMARGLALGHYVVVSWAQRLDGKGTETDEGLLSLLIEGGKSPAVLGRAARAGQAG</sequence>
<evidence type="ECO:0000313" key="1">
    <source>
        <dbReference type="EMBL" id="RAY16475.1"/>
    </source>
</evidence>
<proteinExistence type="predicted"/>
<dbReference type="OrthoDB" id="3421991at2"/>
<name>A0A365HBL4_9ACTN</name>
<comment type="caution">
    <text evidence="1">The sequence shown here is derived from an EMBL/GenBank/DDBJ whole genome shotgun (WGS) entry which is preliminary data.</text>
</comment>